<evidence type="ECO:0000313" key="2">
    <source>
        <dbReference type="EMBL" id="CAH0379571.1"/>
    </source>
</evidence>
<feature type="compositionally biased region" description="Basic and acidic residues" evidence="1">
    <location>
        <begin position="88"/>
        <end position="101"/>
    </location>
</feature>
<proteinExistence type="predicted"/>
<sequence length="388" mass="40813">MALAAAEARAAAAEEELEVLRDALAASAPSNNTKDDNELIKALERERDAALDARDAAEEARAKAERQLSQSIDSVKDGAKGALSQLQRDAKTEKDNAVKKAVEDVKIEAKKKIAAVKEKLKAVQDFAKKRDEECKAAELKLASLEEAKATALDDVKAQLRHAQTQRDDALRQARTPVAAAPVVPQKGGDDARLRAALDALDNERDANARLRADFERYKRRSNKVLRGAKKPQGKDAGAAAADRAALVAADAAIAASRTSAAAQKEAQDAMTSAVKVAARLAHAKAAEAKRKARLAIQAAQKKPAAPPPAPATPEAPPPPSEEPEPAAGDGWGDDGAVEDPPPTPAPAPAAPAGEGWDDDDDRPEAPGLVARMLDAEISLPFFRRGGSN</sequence>
<feature type="compositionally biased region" description="Pro residues" evidence="1">
    <location>
        <begin position="339"/>
        <end position="349"/>
    </location>
</feature>
<keyword evidence="3" id="KW-1185">Reference proteome</keyword>
<feature type="compositionally biased region" description="Basic and acidic residues" evidence="1">
    <location>
        <begin position="50"/>
        <end position="66"/>
    </location>
</feature>
<comment type="caution">
    <text evidence="2">The sequence shown here is derived from an EMBL/GenBank/DDBJ whole genome shotgun (WGS) entry which is preliminary data.</text>
</comment>
<feature type="compositionally biased region" description="Pro residues" evidence="1">
    <location>
        <begin position="304"/>
        <end position="320"/>
    </location>
</feature>
<reference evidence="2" key="1">
    <citation type="submission" date="2021-11" db="EMBL/GenBank/DDBJ databases">
        <authorList>
            <consortium name="Genoscope - CEA"/>
            <person name="William W."/>
        </authorList>
    </citation>
    <scope>NUCLEOTIDE SEQUENCE</scope>
</reference>
<dbReference type="AlphaFoldDB" id="A0A8J2T325"/>
<dbReference type="Proteomes" id="UP000789595">
    <property type="component" value="Unassembled WGS sequence"/>
</dbReference>
<evidence type="ECO:0000313" key="3">
    <source>
        <dbReference type="Proteomes" id="UP000789595"/>
    </source>
</evidence>
<gene>
    <name evidence="2" type="ORF">PECAL_6P11990</name>
</gene>
<feature type="compositionally biased region" description="Basic residues" evidence="1">
    <location>
        <begin position="219"/>
        <end position="231"/>
    </location>
</feature>
<protein>
    <submittedName>
        <fullName evidence="2">Uncharacterized protein</fullName>
    </submittedName>
</protein>
<feature type="region of interest" description="Disordered" evidence="1">
    <location>
        <begin position="159"/>
        <end position="190"/>
    </location>
</feature>
<accession>A0A8J2T325</accession>
<feature type="region of interest" description="Disordered" evidence="1">
    <location>
        <begin position="219"/>
        <end position="243"/>
    </location>
</feature>
<name>A0A8J2T325_9STRA</name>
<evidence type="ECO:0000256" key="1">
    <source>
        <dbReference type="SAM" id="MobiDB-lite"/>
    </source>
</evidence>
<feature type="region of interest" description="Disordered" evidence="1">
    <location>
        <begin position="281"/>
        <end position="369"/>
    </location>
</feature>
<organism evidence="2 3">
    <name type="scientific">Pelagomonas calceolata</name>
    <dbReference type="NCBI Taxonomy" id="35677"/>
    <lineage>
        <taxon>Eukaryota</taxon>
        <taxon>Sar</taxon>
        <taxon>Stramenopiles</taxon>
        <taxon>Ochrophyta</taxon>
        <taxon>Pelagophyceae</taxon>
        <taxon>Pelagomonadales</taxon>
        <taxon>Pelagomonadaceae</taxon>
        <taxon>Pelagomonas</taxon>
    </lineage>
</organism>
<feature type="region of interest" description="Disordered" evidence="1">
    <location>
        <begin position="50"/>
        <end position="101"/>
    </location>
</feature>
<dbReference type="EMBL" id="CAKKNE010000006">
    <property type="protein sequence ID" value="CAH0379571.1"/>
    <property type="molecule type" value="Genomic_DNA"/>
</dbReference>